<dbReference type="PANTHER" id="PTHR14972">
    <property type="entry name" value="AGAP011572-PA"/>
    <property type="match status" value="1"/>
</dbReference>
<comment type="caution">
    <text evidence="3">The sequence shown here is derived from an EMBL/GenBank/DDBJ whole genome shotgun (WGS) entry which is preliminary data.</text>
</comment>
<reference evidence="3" key="1">
    <citation type="submission" date="2020-06" db="EMBL/GenBank/DDBJ databases">
        <title>Draft genome of Bugula neritina, a colonial animal packing powerful symbionts and potential medicines.</title>
        <authorList>
            <person name="Rayko M."/>
        </authorList>
    </citation>
    <scope>NUCLEOTIDE SEQUENCE [LARGE SCALE GENOMIC DNA]</scope>
    <source>
        <strain evidence="3">Kwan_BN1</strain>
    </source>
</reference>
<accession>A0A7J7J246</accession>
<evidence type="ECO:0000313" key="4">
    <source>
        <dbReference type="Proteomes" id="UP000593567"/>
    </source>
</evidence>
<dbReference type="EMBL" id="VXIV02003185">
    <property type="protein sequence ID" value="KAF6020219.1"/>
    <property type="molecule type" value="Genomic_DNA"/>
</dbReference>
<evidence type="ECO:0000313" key="3">
    <source>
        <dbReference type="EMBL" id="KAF6020219.1"/>
    </source>
</evidence>
<feature type="compositionally biased region" description="Acidic residues" evidence="2">
    <location>
        <begin position="340"/>
        <end position="349"/>
    </location>
</feature>
<sequence length="436" mass="47050">MSNQQGNPKLRRNGSPSIKQGPIRATQQFGLASPSRVPVRRSPNSSPVPKDNHCGIGKNKCHPLSDTGHLNDRRSPSSPSGFRIVEKSGAILSGRSNSFDNVMAAPYLSGQWPKDGHWQTQTKDLGLQFPPVASSFISDKQTQTPSDWEEPHDRRRSSKLNKSRSQSVGSGDQKLKNIKHKLQRNGGLPSGSPSLQHRLSPVCAINTLGTNTPTSVPIKIPASSSTGGVFVAPRGTPGKARGSVEGFSQEVEKLIIAGGVLPTADISLADNPDGHRAPICELLSQTSNLVTGGDSLSYTAPVMLEVKDNYECSDNSRCSSQSDEEISSRSASPSFIPEQFELEDPGTTENNDDINGALLKMTSSPRPNSEFMRQPPDGAEKIKIIDELTIVPKFSEFCLIAPSKTFQPSATSAFQYLKVYRQSIDTAHAQVVDDAH</sequence>
<gene>
    <name evidence="3" type="ORF">EB796_021460</name>
</gene>
<protein>
    <submittedName>
        <fullName evidence="3">FAM117B</fullName>
    </submittedName>
</protein>
<feature type="region of interest" description="Disordered" evidence="2">
    <location>
        <begin position="135"/>
        <end position="175"/>
    </location>
</feature>
<dbReference type="AlphaFoldDB" id="A0A7J7J246"/>
<dbReference type="Pfam" id="PF15388">
    <property type="entry name" value="FAM117"/>
    <property type="match status" value="1"/>
</dbReference>
<feature type="region of interest" description="Disordered" evidence="2">
    <location>
        <begin position="313"/>
        <end position="349"/>
    </location>
</feature>
<proteinExistence type="predicted"/>
<evidence type="ECO:0000256" key="1">
    <source>
        <dbReference type="ARBA" id="ARBA00022553"/>
    </source>
</evidence>
<keyword evidence="1" id="KW-0597">Phosphoprotein</keyword>
<dbReference type="InterPro" id="IPR026642">
    <property type="entry name" value="Glcci1/FAM117"/>
</dbReference>
<dbReference type="OrthoDB" id="10037581at2759"/>
<keyword evidence="4" id="KW-1185">Reference proteome</keyword>
<name>A0A7J7J246_BUGNE</name>
<dbReference type="Proteomes" id="UP000593567">
    <property type="component" value="Unassembled WGS sequence"/>
</dbReference>
<feature type="compositionally biased region" description="Polar residues" evidence="2">
    <location>
        <begin position="135"/>
        <end position="146"/>
    </location>
</feature>
<evidence type="ECO:0000256" key="2">
    <source>
        <dbReference type="SAM" id="MobiDB-lite"/>
    </source>
</evidence>
<dbReference type="PANTHER" id="PTHR14972:SF8">
    <property type="entry name" value="GLUCOCORTICOID-INDUCED TRANSCRIPT 1 PROTEIN-LIKE ISOFORM X1"/>
    <property type="match status" value="1"/>
</dbReference>
<feature type="region of interest" description="Disordered" evidence="2">
    <location>
        <begin position="1"/>
        <end position="82"/>
    </location>
</feature>
<feature type="compositionally biased region" description="Low complexity" evidence="2">
    <location>
        <begin position="33"/>
        <end position="49"/>
    </location>
</feature>
<organism evidence="3 4">
    <name type="scientific">Bugula neritina</name>
    <name type="common">Brown bryozoan</name>
    <name type="synonym">Sertularia neritina</name>
    <dbReference type="NCBI Taxonomy" id="10212"/>
    <lineage>
        <taxon>Eukaryota</taxon>
        <taxon>Metazoa</taxon>
        <taxon>Spiralia</taxon>
        <taxon>Lophotrochozoa</taxon>
        <taxon>Bryozoa</taxon>
        <taxon>Gymnolaemata</taxon>
        <taxon>Cheilostomatida</taxon>
        <taxon>Flustrina</taxon>
        <taxon>Buguloidea</taxon>
        <taxon>Bugulidae</taxon>
        <taxon>Bugula</taxon>
    </lineage>
</organism>